<comment type="caution">
    <text evidence="11">The sequence shown here is derived from an EMBL/GenBank/DDBJ whole genome shotgun (WGS) entry which is preliminary data.</text>
</comment>
<proteinExistence type="inferred from homology"/>
<dbReference type="GO" id="GO:0005634">
    <property type="term" value="C:nucleus"/>
    <property type="evidence" value="ECO:0007669"/>
    <property type="project" value="UniProtKB-SubCell"/>
</dbReference>
<organism evidence="11 12">
    <name type="scientific">Dendrobium chrysotoxum</name>
    <name type="common">Orchid</name>
    <dbReference type="NCBI Taxonomy" id="161865"/>
    <lineage>
        <taxon>Eukaryota</taxon>
        <taxon>Viridiplantae</taxon>
        <taxon>Streptophyta</taxon>
        <taxon>Embryophyta</taxon>
        <taxon>Tracheophyta</taxon>
        <taxon>Spermatophyta</taxon>
        <taxon>Magnoliopsida</taxon>
        <taxon>Liliopsida</taxon>
        <taxon>Asparagales</taxon>
        <taxon>Orchidaceae</taxon>
        <taxon>Epidendroideae</taxon>
        <taxon>Malaxideae</taxon>
        <taxon>Dendrobiinae</taxon>
        <taxon>Dendrobium</taxon>
    </lineage>
</organism>
<dbReference type="SMART" id="SM00389">
    <property type="entry name" value="HOX"/>
    <property type="match status" value="1"/>
</dbReference>
<dbReference type="PANTHER" id="PTHR11850">
    <property type="entry name" value="HOMEOBOX PROTEIN TRANSCRIPTION FACTORS"/>
    <property type="match status" value="1"/>
</dbReference>
<keyword evidence="12" id="KW-1185">Reference proteome</keyword>
<dbReference type="Pfam" id="PF07526">
    <property type="entry name" value="POX"/>
    <property type="match status" value="1"/>
</dbReference>
<feature type="region of interest" description="Disordered" evidence="9">
    <location>
        <begin position="349"/>
        <end position="382"/>
    </location>
</feature>
<keyword evidence="5 8" id="KW-0371">Homeobox</keyword>
<dbReference type="InterPro" id="IPR050224">
    <property type="entry name" value="TALE_homeobox"/>
</dbReference>
<reference evidence="11 12" key="1">
    <citation type="journal article" date="2021" name="Hortic Res">
        <title>Chromosome-scale assembly of the Dendrobium chrysotoxum genome enhances the understanding of orchid evolution.</title>
        <authorList>
            <person name="Zhang Y."/>
            <person name="Zhang G.Q."/>
            <person name="Zhang D."/>
            <person name="Liu X.D."/>
            <person name="Xu X.Y."/>
            <person name="Sun W.H."/>
            <person name="Yu X."/>
            <person name="Zhu X."/>
            <person name="Wang Z.W."/>
            <person name="Zhao X."/>
            <person name="Zhong W.Y."/>
            <person name="Chen H."/>
            <person name="Yin W.L."/>
            <person name="Huang T."/>
            <person name="Niu S.C."/>
            <person name="Liu Z.J."/>
        </authorList>
    </citation>
    <scope>NUCLEOTIDE SEQUENCE [LARGE SCALE GENOMIC DNA]</scope>
    <source>
        <strain evidence="11">Lindl</strain>
    </source>
</reference>
<feature type="compositionally biased region" description="Polar residues" evidence="9">
    <location>
        <begin position="357"/>
        <end position="372"/>
    </location>
</feature>
<dbReference type="EMBL" id="JAGFBR010000013">
    <property type="protein sequence ID" value="KAH0456731.1"/>
    <property type="molecule type" value="Genomic_DNA"/>
</dbReference>
<comment type="similarity">
    <text evidence="2">Belongs to the TALE/BELL homeobox family.</text>
</comment>
<evidence type="ECO:0000256" key="8">
    <source>
        <dbReference type="PROSITE-ProRule" id="PRU00108"/>
    </source>
</evidence>
<dbReference type="SUPFAM" id="SSF46689">
    <property type="entry name" value="Homeodomain-like"/>
    <property type="match status" value="1"/>
</dbReference>
<dbReference type="PROSITE" id="PS50071">
    <property type="entry name" value="HOMEOBOX_2"/>
    <property type="match status" value="1"/>
</dbReference>
<evidence type="ECO:0000256" key="5">
    <source>
        <dbReference type="ARBA" id="ARBA00023155"/>
    </source>
</evidence>
<dbReference type="SMART" id="SM00574">
    <property type="entry name" value="POX"/>
    <property type="match status" value="1"/>
</dbReference>
<evidence type="ECO:0000313" key="11">
    <source>
        <dbReference type="EMBL" id="KAH0456731.1"/>
    </source>
</evidence>
<protein>
    <recommendedName>
        <fullName evidence="10">Homeobox domain-containing protein</fullName>
    </recommendedName>
</protein>
<evidence type="ECO:0000256" key="6">
    <source>
        <dbReference type="ARBA" id="ARBA00023163"/>
    </source>
</evidence>
<evidence type="ECO:0000256" key="9">
    <source>
        <dbReference type="SAM" id="MobiDB-lite"/>
    </source>
</evidence>
<dbReference type="InterPro" id="IPR008422">
    <property type="entry name" value="KN_HD"/>
</dbReference>
<dbReference type="GO" id="GO:0006355">
    <property type="term" value="P:regulation of DNA-templated transcription"/>
    <property type="evidence" value="ECO:0007669"/>
    <property type="project" value="InterPro"/>
</dbReference>
<dbReference type="InterPro" id="IPR009057">
    <property type="entry name" value="Homeodomain-like_sf"/>
</dbReference>
<sequence length="503" mass="55960">MVAGCVEKLRRGRGQAQSNQGILMDRELHGQPAAAMGYSGFSLGGNFGMQGYESHDLYSLQATSAVEFPSIVSSPQQNFFFNDGKFISAQTEVTVSQRLKLSKYLFAAQELLNEFCNLGGFIRSSKQKSQSRRLAEGGTASSASLLDQSLKSLHILELQKRKANLLSMLEEVDGKYKKYCEQMTAVASSFESAAGEGAATVYLALASKAMSRHFRSLRDGIVEQMQATRKAIAERDPIAARGISRGETPRLKLIDQFCVRQQKAFQQGGIFMDQQPWRPQRGLPERSVSILRAWLFEHFLHPYPSDVDKHILARQTGLSRNQVTNWFINARVRLWKPMIEEIYLEETKEDELKNPTGPAQQDNRNPNPSFSTDPKEPAELLTDPDSLTSIINADRGDHSNQRSFHNYQNQVQRTEHFGVADFDFSSYSECSGQSYSGNGVSLTLGLQHHNGGNGRDGGGGFSFSPAHNQQFAKIDGEAQKPTYRSLMRGQLLQDLGGQRAGWA</sequence>
<keyword evidence="6" id="KW-0804">Transcription</keyword>
<dbReference type="InterPro" id="IPR006563">
    <property type="entry name" value="POX_dom"/>
</dbReference>
<dbReference type="Gene3D" id="1.10.10.60">
    <property type="entry name" value="Homeodomain-like"/>
    <property type="match status" value="1"/>
</dbReference>
<evidence type="ECO:0000256" key="4">
    <source>
        <dbReference type="ARBA" id="ARBA00023125"/>
    </source>
</evidence>
<name>A0AAV7GJU9_DENCH</name>
<gene>
    <name evidence="11" type="ORF">IEQ34_014638</name>
</gene>
<evidence type="ECO:0000313" key="12">
    <source>
        <dbReference type="Proteomes" id="UP000775213"/>
    </source>
</evidence>
<dbReference type="Proteomes" id="UP000775213">
    <property type="component" value="Unassembled WGS sequence"/>
</dbReference>
<evidence type="ECO:0000259" key="10">
    <source>
        <dbReference type="PROSITE" id="PS50071"/>
    </source>
</evidence>
<keyword evidence="3" id="KW-0805">Transcription regulation</keyword>
<feature type="domain" description="Homeobox" evidence="10">
    <location>
        <begin position="274"/>
        <end position="337"/>
    </location>
</feature>
<dbReference type="Pfam" id="PF05920">
    <property type="entry name" value="Homeobox_KN"/>
    <property type="match status" value="1"/>
</dbReference>
<dbReference type="GO" id="GO:0003677">
    <property type="term" value="F:DNA binding"/>
    <property type="evidence" value="ECO:0007669"/>
    <property type="project" value="UniProtKB-UniRule"/>
</dbReference>
<accession>A0AAV7GJU9</accession>
<evidence type="ECO:0000256" key="1">
    <source>
        <dbReference type="ARBA" id="ARBA00004123"/>
    </source>
</evidence>
<keyword evidence="7 8" id="KW-0539">Nucleus</keyword>
<comment type="subcellular location">
    <subcellularLocation>
        <location evidence="1 8">Nucleus</location>
    </subcellularLocation>
</comment>
<feature type="DNA-binding region" description="Homeobox" evidence="8">
    <location>
        <begin position="276"/>
        <end position="338"/>
    </location>
</feature>
<evidence type="ECO:0000256" key="3">
    <source>
        <dbReference type="ARBA" id="ARBA00023015"/>
    </source>
</evidence>
<dbReference type="CDD" id="cd00086">
    <property type="entry name" value="homeodomain"/>
    <property type="match status" value="1"/>
</dbReference>
<evidence type="ECO:0000256" key="7">
    <source>
        <dbReference type="ARBA" id="ARBA00023242"/>
    </source>
</evidence>
<keyword evidence="4 8" id="KW-0238">DNA-binding</keyword>
<dbReference type="AlphaFoldDB" id="A0AAV7GJU9"/>
<dbReference type="FunFam" id="1.10.10.60:FF:000083">
    <property type="entry name" value="BEL1-like homeodomain protein 4"/>
    <property type="match status" value="1"/>
</dbReference>
<evidence type="ECO:0000256" key="2">
    <source>
        <dbReference type="ARBA" id="ARBA00006454"/>
    </source>
</evidence>
<dbReference type="InterPro" id="IPR001356">
    <property type="entry name" value="HD"/>
</dbReference>